<evidence type="ECO:0000256" key="1">
    <source>
        <dbReference type="SAM" id="Phobius"/>
    </source>
</evidence>
<feature type="transmembrane region" description="Helical" evidence="1">
    <location>
        <begin position="183"/>
        <end position="200"/>
    </location>
</feature>
<name>A0ABV5ZGA7_9BACT</name>
<dbReference type="Pfam" id="PF19762">
    <property type="entry name" value="DUF6249"/>
    <property type="match status" value="1"/>
</dbReference>
<feature type="transmembrane region" description="Helical" evidence="1">
    <location>
        <begin position="87"/>
        <end position="117"/>
    </location>
</feature>
<dbReference type="InterPro" id="IPR046216">
    <property type="entry name" value="DUF6249"/>
</dbReference>
<feature type="transmembrane region" description="Helical" evidence="1">
    <location>
        <begin position="160"/>
        <end position="177"/>
    </location>
</feature>
<protein>
    <submittedName>
        <fullName evidence="4">DUF6249 domain-containing protein</fullName>
    </submittedName>
</protein>
<keyword evidence="1" id="KW-1133">Transmembrane helix</keyword>
<keyword evidence="5" id="KW-1185">Reference proteome</keyword>
<dbReference type="Proteomes" id="UP001589688">
    <property type="component" value="Unassembled WGS sequence"/>
</dbReference>
<dbReference type="RefSeq" id="WP_027952422.1">
    <property type="nucleotide sequence ID" value="NZ_JADU01000018.1"/>
</dbReference>
<feature type="domain" description="DUF6249" evidence="3">
    <location>
        <begin position="98"/>
        <end position="204"/>
    </location>
</feature>
<keyword evidence="2" id="KW-0732">Signal</keyword>
<feature type="chain" id="PRO_5046437283" evidence="2">
    <location>
        <begin position="19"/>
        <end position="204"/>
    </location>
</feature>
<comment type="caution">
    <text evidence="4">The sequence shown here is derived from an EMBL/GenBank/DDBJ whole genome shotgun (WGS) entry which is preliminary data.</text>
</comment>
<dbReference type="EMBL" id="JBHLZF010000001">
    <property type="protein sequence ID" value="MFB9896407.1"/>
    <property type="molecule type" value="Genomic_DNA"/>
</dbReference>
<gene>
    <name evidence="4" type="ORF">ACFFK8_00835</name>
</gene>
<evidence type="ECO:0000313" key="5">
    <source>
        <dbReference type="Proteomes" id="UP001589688"/>
    </source>
</evidence>
<reference evidence="4 5" key="1">
    <citation type="submission" date="2024-09" db="EMBL/GenBank/DDBJ databases">
        <authorList>
            <person name="Sun Q."/>
            <person name="Mori K."/>
        </authorList>
    </citation>
    <scope>NUCLEOTIDE SEQUENCE [LARGE SCALE GENOMIC DNA]</scope>
    <source>
        <strain evidence="4 5">ATCC 51272</strain>
    </source>
</reference>
<feature type="signal peptide" evidence="2">
    <location>
        <begin position="1"/>
        <end position="18"/>
    </location>
</feature>
<sequence>MKQVFIALALMLTLNAGAAGVKPQHRHHTPTELVDSTAKDGIEAYSDTTSAPAGEEDSTYTSTAYDLGHDADSDVHDLFLRLVGGTIGVGGVVIAILIILALLVFALAPFILLVLLLKYLINRHNSKVSLAEKSMETGVPIPDELKPAPTDSPGYYKRKGIMNIAVGVGLTLMFSVWGSDVLVGVGLLIACLGVGQLVIAKTTK</sequence>
<proteinExistence type="predicted"/>
<accession>A0ABV5ZGA7</accession>
<evidence type="ECO:0000256" key="2">
    <source>
        <dbReference type="SAM" id="SignalP"/>
    </source>
</evidence>
<evidence type="ECO:0000313" key="4">
    <source>
        <dbReference type="EMBL" id="MFB9896407.1"/>
    </source>
</evidence>
<keyword evidence="1" id="KW-0472">Membrane</keyword>
<evidence type="ECO:0000259" key="3">
    <source>
        <dbReference type="Pfam" id="PF19762"/>
    </source>
</evidence>
<organism evidence="4 5">
    <name type="scientific">Hallella seregens ATCC 51272</name>
    <dbReference type="NCBI Taxonomy" id="1336250"/>
    <lineage>
        <taxon>Bacteria</taxon>
        <taxon>Pseudomonadati</taxon>
        <taxon>Bacteroidota</taxon>
        <taxon>Bacteroidia</taxon>
        <taxon>Bacteroidales</taxon>
        <taxon>Prevotellaceae</taxon>
        <taxon>Hallella</taxon>
    </lineage>
</organism>
<keyword evidence="1" id="KW-0812">Transmembrane</keyword>